<keyword evidence="5" id="KW-0963">Cytoplasm</keyword>
<comment type="subunit">
    <text evidence="5">Monomer. Associates with the 50S ribosomal subunit.</text>
</comment>
<evidence type="ECO:0000256" key="2">
    <source>
        <dbReference type="ARBA" id="ARBA00022741"/>
    </source>
</evidence>
<dbReference type="PROSITE" id="PS51705">
    <property type="entry name" value="G_HFLX"/>
    <property type="match status" value="1"/>
</dbReference>
<feature type="binding site" evidence="7">
    <location>
        <position position="220"/>
    </location>
    <ligand>
        <name>Mg(2+)</name>
        <dbReference type="ChEBI" id="CHEBI:18420"/>
    </ligand>
</feature>
<dbReference type="PANTHER" id="PTHR10229">
    <property type="entry name" value="GTP-BINDING PROTEIN HFLX"/>
    <property type="match status" value="1"/>
</dbReference>
<dbReference type="GO" id="GO:0005525">
    <property type="term" value="F:GTP binding"/>
    <property type="evidence" value="ECO:0007669"/>
    <property type="project" value="UniProtKB-UniRule"/>
</dbReference>
<comment type="subcellular location">
    <subcellularLocation>
        <location evidence="5">Cytoplasm</location>
    </subcellularLocation>
    <text evidence="5">May associate with membranes.</text>
</comment>
<keyword evidence="1 7" id="KW-0479">Metal-binding</keyword>
<keyword evidence="10" id="KW-1185">Reference proteome</keyword>
<dbReference type="PANTHER" id="PTHR10229:SF8">
    <property type="entry name" value="GTPASE HFLX"/>
    <property type="match status" value="1"/>
</dbReference>
<keyword evidence="2 5" id="KW-0547">Nucleotide-binding</keyword>
<comment type="cofactor">
    <cofactor evidence="7">
        <name>Mg(2+)</name>
        <dbReference type="ChEBI" id="CHEBI:18420"/>
    </cofactor>
</comment>
<dbReference type="GO" id="GO:0043022">
    <property type="term" value="F:ribosome binding"/>
    <property type="evidence" value="ECO:0007669"/>
    <property type="project" value="TreeGrafter"/>
</dbReference>
<protein>
    <recommendedName>
        <fullName evidence="5">GTPase HflX</fullName>
    </recommendedName>
    <alternativeName>
        <fullName evidence="5">GTP-binding protein HflX</fullName>
    </alternativeName>
</protein>
<evidence type="ECO:0000259" key="8">
    <source>
        <dbReference type="PROSITE" id="PS51705"/>
    </source>
</evidence>
<name>A8MA57_CALMQ</name>
<evidence type="ECO:0000256" key="3">
    <source>
        <dbReference type="ARBA" id="ARBA00022842"/>
    </source>
</evidence>
<accession>A8MA57</accession>
<dbReference type="HOGENOM" id="CLU_019597_2_0_2"/>
<evidence type="ECO:0000256" key="6">
    <source>
        <dbReference type="PIRSR" id="PIRSR006809-1"/>
    </source>
</evidence>
<dbReference type="AlphaFoldDB" id="A8MA57"/>
<feature type="binding site" evidence="6">
    <location>
        <begin position="334"/>
        <end position="336"/>
    </location>
    <ligand>
        <name>GTP</name>
        <dbReference type="ChEBI" id="CHEBI:37565"/>
    </ligand>
</feature>
<dbReference type="Pfam" id="PF01926">
    <property type="entry name" value="MMR_HSR1"/>
    <property type="match status" value="1"/>
</dbReference>
<dbReference type="InterPro" id="IPR042108">
    <property type="entry name" value="GTPase_HflX_N_sf"/>
</dbReference>
<feature type="domain" description="Hflx-type G" evidence="8">
    <location>
        <begin position="187"/>
        <end position="356"/>
    </location>
</feature>
<dbReference type="Proteomes" id="UP000001137">
    <property type="component" value="Chromosome"/>
</dbReference>
<dbReference type="GeneID" id="5709996"/>
<dbReference type="InterPro" id="IPR030394">
    <property type="entry name" value="G_HFLX_dom"/>
</dbReference>
<dbReference type="PIRSF" id="PIRSF006809">
    <property type="entry name" value="GTP-binding_hflX_prd"/>
    <property type="match status" value="1"/>
</dbReference>
<feature type="binding site" evidence="7">
    <location>
        <position position="200"/>
    </location>
    <ligand>
        <name>Mg(2+)</name>
        <dbReference type="ChEBI" id="CHEBI:18420"/>
    </ligand>
</feature>
<dbReference type="InterPro" id="IPR032305">
    <property type="entry name" value="GTP-bd_M"/>
</dbReference>
<dbReference type="InterPro" id="IPR006073">
    <property type="entry name" value="GTP-bd"/>
</dbReference>
<feature type="binding site" evidence="6">
    <location>
        <begin position="239"/>
        <end position="242"/>
    </location>
    <ligand>
        <name>GTP</name>
        <dbReference type="ChEBI" id="CHEBI:37565"/>
    </ligand>
</feature>
<comment type="similarity">
    <text evidence="5">Belongs to the TRAFAC class OBG-HflX-like GTPase superfamily. HflX GTPase family.</text>
</comment>
<dbReference type="Gene3D" id="3.40.50.11060">
    <property type="entry name" value="GTPase HflX, N-terminal domain"/>
    <property type="match status" value="1"/>
</dbReference>
<keyword evidence="3 7" id="KW-0460">Magnesium</keyword>
<dbReference type="eggNOG" id="arCOG00353">
    <property type="taxonomic scope" value="Archaea"/>
</dbReference>
<dbReference type="GO" id="GO:0003924">
    <property type="term" value="F:GTPase activity"/>
    <property type="evidence" value="ECO:0007669"/>
    <property type="project" value="UniProtKB-UniRule"/>
</dbReference>
<evidence type="ECO:0000256" key="1">
    <source>
        <dbReference type="ARBA" id="ARBA00022723"/>
    </source>
</evidence>
<dbReference type="Pfam" id="PF13167">
    <property type="entry name" value="GTP-bdg_N"/>
    <property type="match status" value="1"/>
</dbReference>
<dbReference type="HAMAP" id="MF_00900">
    <property type="entry name" value="GTPase_HflX"/>
    <property type="match status" value="1"/>
</dbReference>
<dbReference type="SUPFAM" id="SSF52540">
    <property type="entry name" value="P-loop containing nucleoside triphosphate hydrolases"/>
    <property type="match status" value="1"/>
</dbReference>
<dbReference type="InterPro" id="IPR025121">
    <property type="entry name" value="GTPase_HflX_N"/>
</dbReference>
<dbReference type="Gene3D" id="6.10.250.2860">
    <property type="match status" value="1"/>
</dbReference>
<evidence type="ECO:0000256" key="7">
    <source>
        <dbReference type="PIRSR" id="PIRSR006809-2"/>
    </source>
</evidence>
<evidence type="ECO:0000256" key="4">
    <source>
        <dbReference type="ARBA" id="ARBA00023134"/>
    </source>
</evidence>
<evidence type="ECO:0000256" key="5">
    <source>
        <dbReference type="HAMAP-Rule" id="MF_00900"/>
    </source>
</evidence>
<dbReference type="EMBL" id="CP000852">
    <property type="protein sequence ID" value="ABW00989.1"/>
    <property type="molecule type" value="Genomic_DNA"/>
</dbReference>
<dbReference type="Gene3D" id="3.40.50.300">
    <property type="entry name" value="P-loop containing nucleotide triphosphate hydrolases"/>
    <property type="match status" value="1"/>
</dbReference>
<dbReference type="CDD" id="cd01878">
    <property type="entry name" value="HflX"/>
    <property type="match status" value="1"/>
</dbReference>
<proteinExistence type="inferred from homology"/>
<comment type="function">
    <text evidence="5">GTPase that associates with the 50S ribosomal subunit and may have a role during protein synthesis or ribosome biogenesis.</text>
</comment>
<sequence length="409" mass="46123">MGKEALLVYVDPNPMESKVNEFRMLAEVAGYEVKGLVVQRRIPDSRYYVGIGKLMDVKRLIEDGVNYLITYHQLKPNQSFNLSRELRVNVMDRVKLILEIFDKRAGDAEAKLQIKLAELKYSLPLIREYIRLSKKGEQIGFHGLGEYGAETYYKHALRQIASVKRRLNAIKSMRDTHIIKRKDKGIPEVALTGYTMAGKTTLFNRLTGEGKYIDGKAFATLSTYSRLVNFNGKYAVITDTVGFIDDLPPVLVESFYSTIREIAYADLILLIIDSSDSAEEVRRKVSSSISILNDIAVPMSKVIPVFNKIDEVKDTDSLLNVALEFKLSNPLFISAKAGIGLESLKSRIASELRDYTTVRLAVGDLDTVNQLLRHRASIMFINNDSALVNVRREDLALLDEKGISYRIEG</sequence>
<feature type="binding site" evidence="6">
    <location>
        <begin position="193"/>
        <end position="200"/>
    </location>
    <ligand>
        <name>GTP</name>
        <dbReference type="ChEBI" id="CHEBI:37565"/>
    </ligand>
</feature>
<feature type="binding site" evidence="6">
    <location>
        <begin position="218"/>
        <end position="222"/>
    </location>
    <ligand>
        <name>GTP</name>
        <dbReference type="ChEBI" id="CHEBI:37565"/>
    </ligand>
</feature>
<organism evidence="9 10">
    <name type="scientific">Caldivirga maquilingensis (strain ATCC 700844 / DSM 13496 / JCM 10307 / IC-167)</name>
    <dbReference type="NCBI Taxonomy" id="397948"/>
    <lineage>
        <taxon>Archaea</taxon>
        <taxon>Thermoproteota</taxon>
        <taxon>Thermoprotei</taxon>
        <taxon>Thermoproteales</taxon>
        <taxon>Thermoproteaceae</taxon>
        <taxon>Caldivirga</taxon>
    </lineage>
</organism>
<dbReference type="OrthoDB" id="10150at2157"/>
<reference evidence="9 10" key="1">
    <citation type="submission" date="2007-10" db="EMBL/GenBank/DDBJ databases">
        <title>Complete sequence of Caldivirga maquilingensis IC-167.</title>
        <authorList>
            <consortium name="US DOE Joint Genome Institute"/>
            <person name="Copeland A."/>
            <person name="Lucas S."/>
            <person name="Lapidus A."/>
            <person name="Barry K."/>
            <person name="Glavina del Rio T."/>
            <person name="Dalin E."/>
            <person name="Tice H."/>
            <person name="Pitluck S."/>
            <person name="Saunders E."/>
            <person name="Brettin T."/>
            <person name="Bruce D."/>
            <person name="Detter J.C."/>
            <person name="Han C."/>
            <person name="Schmutz J."/>
            <person name="Larimer F."/>
            <person name="Land M."/>
            <person name="Hauser L."/>
            <person name="Kyrpides N."/>
            <person name="Ivanova N."/>
            <person name="Biddle J.F."/>
            <person name="Zhang Z."/>
            <person name="Fitz-Gibbon S.T."/>
            <person name="Lowe T.M."/>
            <person name="Saltikov C."/>
            <person name="House C.H."/>
            <person name="Richardson P."/>
        </authorList>
    </citation>
    <scope>NUCLEOTIDE SEQUENCE [LARGE SCALE GENOMIC DNA]</scope>
    <source>
        <strain evidence="10">ATCC 700844 / DSM 13496 / JCM 10307 / IC-167</strain>
    </source>
</reference>
<dbReference type="Pfam" id="PF16360">
    <property type="entry name" value="GTP-bdg_M"/>
    <property type="match status" value="1"/>
</dbReference>
<dbReference type="GO" id="GO:0046872">
    <property type="term" value="F:metal ion binding"/>
    <property type="evidence" value="ECO:0007669"/>
    <property type="project" value="UniProtKB-KW"/>
</dbReference>
<dbReference type="GO" id="GO:0005737">
    <property type="term" value="C:cytoplasm"/>
    <property type="evidence" value="ECO:0007669"/>
    <property type="project" value="UniProtKB-SubCell"/>
</dbReference>
<dbReference type="RefSeq" id="WP_012185209.1">
    <property type="nucleotide sequence ID" value="NC_009954.1"/>
</dbReference>
<evidence type="ECO:0000313" key="10">
    <source>
        <dbReference type="Proteomes" id="UP000001137"/>
    </source>
</evidence>
<keyword evidence="4 5" id="KW-0342">GTP-binding</keyword>
<evidence type="ECO:0000313" key="9">
    <source>
        <dbReference type="EMBL" id="ABW00989.1"/>
    </source>
</evidence>
<dbReference type="InterPro" id="IPR016496">
    <property type="entry name" value="GTPase_HflX"/>
</dbReference>
<dbReference type="NCBIfam" id="TIGR03156">
    <property type="entry name" value="GTP_HflX"/>
    <property type="match status" value="1"/>
</dbReference>
<dbReference type="STRING" id="397948.Cmaq_0139"/>
<feature type="binding site" evidence="6">
    <location>
        <begin position="307"/>
        <end position="310"/>
    </location>
    <ligand>
        <name>GTP</name>
        <dbReference type="ChEBI" id="CHEBI:37565"/>
    </ligand>
</feature>
<gene>
    <name evidence="5" type="primary">hflX</name>
    <name evidence="9" type="ordered locus">Cmaq_0139</name>
</gene>
<dbReference type="KEGG" id="cma:Cmaq_0139"/>
<dbReference type="InterPro" id="IPR027417">
    <property type="entry name" value="P-loop_NTPase"/>
</dbReference>